<dbReference type="PANTHER" id="PTHR30203">
    <property type="entry name" value="OUTER MEMBRANE CATION EFFLUX PROTEIN"/>
    <property type="match status" value="1"/>
</dbReference>
<organism evidence="4 5">
    <name type="scientific">Chitinophaga skermanii</name>
    <dbReference type="NCBI Taxonomy" id="331697"/>
    <lineage>
        <taxon>Bacteria</taxon>
        <taxon>Pseudomonadati</taxon>
        <taxon>Bacteroidota</taxon>
        <taxon>Chitinophagia</taxon>
        <taxon>Chitinophagales</taxon>
        <taxon>Chitinophagaceae</taxon>
        <taxon>Chitinophaga</taxon>
    </lineage>
</organism>
<evidence type="ECO:0000256" key="1">
    <source>
        <dbReference type="ARBA" id="ARBA00007613"/>
    </source>
</evidence>
<keyword evidence="2 4" id="KW-0449">Lipoprotein</keyword>
<dbReference type="GO" id="GO:0005886">
    <property type="term" value="C:plasma membrane"/>
    <property type="evidence" value="ECO:0007669"/>
    <property type="project" value="UniProtKB-SubCell"/>
</dbReference>
<keyword evidence="3" id="KW-0175">Coiled coil</keyword>
<evidence type="ECO:0000313" key="5">
    <source>
        <dbReference type="Proteomes" id="UP000249547"/>
    </source>
</evidence>
<dbReference type="Pfam" id="PF02321">
    <property type="entry name" value="OEP"/>
    <property type="match status" value="2"/>
</dbReference>
<name>A0A327R3Z9_9BACT</name>
<proteinExistence type="inferred from homology"/>
<reference evidence="4 5" key="1">
    <citation type="submission" date="2018-06" db="EMBL/GenBank/DDBJ databases">
        <title>Genomic Encyclopedia of Archaeal and Bacterial Type Strains, Phase II (KMG-II): from individual species to whole genera.</title>
        <authorList>
            <person name="Goeker M."/>
        </authorList>
    </citation>
    <scope>NUCLEOTIDE SEQUENCE [LARGE SCALE GENOMIC DNA]</scope>
    <source>
        <strain evidence="4 5">DSM 23857</strain>
    </source>
</reference>
<keyword evidence="2" id="KW-1134">Transmembrane beta strand</keyword>
<comment type="subcellular location">
    <subcellularLocation>
        <location evidence="2">Cell membrane</location>
        <topology evidence="2">Lipid-anchor</topology>
    </subcellularLocation>
</comment>
<dbReference type="Proteomes" id="UP000249547">
    <property type="component" value="Unassembled WGS sequence"/>
</dbReference>
<evidence type="ECO:0000256" key="2">
    <source>
        <dbReference type="RuleBase" id="RU362097"/>
    </source>
</evidence>
<dbReference type="InterPro" id="IPR003423">
    <property type="entry name" value="OMP_efflux"/>
</dbReference>
<dbReference type="RefSeq" id="WP_111595654.1">
    <property type="nucleotide sequence ID" value="NZ_QLLL01000001.1"/>
</dbReference>
<protein>
    <submittedName>
        <fullName evidence="4">NodT family efflux transporter outer membrane factor (OMF) lipoprotein</fullName>
    </submittedName>
</protein>
<keyword evidence="2" id="KW-0732">Signal</keyword>
<feature type="chain" id="PRO_5016190818" evidence="2">
    <location>
        <begin position="21"/>
        <end position="485"/>
    </location>
</feature>
<dbReference type="GO" id="GO:0015562">
    <property type="term" value="F:efflux transmembrane transporter activity"/>
    <property type="evidence" value="ECO:0007669"/>
    <property type="project" value="InterPro"/>
</dbReference>
<comment type="caution">
    <text evidence="4">The sequence shown here is derived from an EMBL/GenBank/DDBJ whole genome shotgun (WGS) entry which is preliminary data.</text>
</comment>
<dbReference type="InterPro" id="IPR010131">
    <property type="entry name" value="MdtP/NodT-like"/>
</dbReference>
<keyword evidence="2" id="KW-0472">Membrane</keyword>
<dbReference type="PROSITE" id="PS51257">
    <property type="entry name" value="PROKAR_LIPOPROTEIN"/>
    <property type="match status" value="1"/>
</dbReference>
<dbReference type="SUPFAM" id="SSF56954">
    <property type="entry name" value="Outer membrane efflux proteins (OEP)"/>
    <property type="match status" value="1"/>
</dbReference>
<feature type="signal peptide" evidence="2">
    <location>
        <begin position="1"/>
        <end position="20"/>
    </location>
</feature>
<dbReference type="AlphaFoldDB" id="A0A327R3Z9"/>
<dbReference type="Gene3D" id="2.20.200.10">
    <property type="entry name" value="Outer membrane efflux proteins (OEP)"/>
    <property type="match status" value="1"/>
</dbReference>
<dbReference type="PANTHER" id="PTHR30203:SF30">
    <property type="entry name" value="OUTER MEMBRANE PROTEIN-RELATED"/>
    <property type="match status" value="1"/>
</dbReference>
<dbReference type="EMBL" id="QLLL01000001">
    <property type="protein sequence ID" value="RAJ10504.1"/>
    <property type="molecule type" value="Genomic_DNA"/>
</dbReference>
<dbReference type="NCBIfam" id="TIGR01845">
    <property type="entry name" value="outer_NodT"/>
    <property type="match status" value="1"/>
</dbReference>
<dbReference type="OrthoDB" id="9770517at2"/>
<evidence type="ECO:0000256" key="3">
    <source>
        <dbReference type="SAM" id="Coils"/>
    </source>
</evidence>
<feature type="coiled-coil region" evidence="3">
    <location>
        <begin position="446"/>
        <end position="473"/>
    </location>
</feature>
<sequence length="485" mass="54063">MFKSRKYTCLSVLGVSLAIASCNVPKGTQQTENRSVPQAFNQPIDTIAVGSSDTTNSSLIKWREFFTDKDLVNLIDTALVHNQELMMTLQEIEIAKNDVRFRHSALLPTVGARVGAGVEKVGRYTSQGAGDASTEITPGKEVPDPLADFGLSLYSSWEADIWSKLHNAKKAAIERYLATMEGRNFVITNLVAEVANSYYELLALDNQLAIVRQNIELQKNALEVVKIQKEATKATELAVQKFQAEVLKSQSLEYDLLQDVRETENRLNFLLGRFPQEIPRDKSNFLALLPSPVKTGIPAQLLENRPDIKQAELELVAAKLDVKVARAEFYPSVGISAAVGFQAFKPSYLFRFPESLLYSLTADLVTPLINKNAIKAEFNSANARQLQAMYNYERTILNAYLEVANELSKISNLDKSFDLKSRQVDALTKSIDISTDLFRNARADYLEVLMTQRDALEAKLEVIETKKQQLAAVVNVYRGLGGGWK</sequence>
<keyword evidence="2" id="KW-0564">Palmitate</keyword>
<comment type="similarity">
    <text evidence="1 2">Belongs to the outer membrane factor (OMF) (TC 1.B.17) family.</text>
</comment>
<dbReference type="Gene3D" id="1.20.1600.10">
    <property type="entry name" value="Outer membrane efflux proteins (OEP)"/>
    <property type="match status" value="1"/>
</dbReference>
<gene>
    <name evidence="4" type="ORF">LX64_00107</name>
</gene>
<keyword evidence="2" id="KW-0812">Transmembrane</keyword>
<accession>A0A327R3Z9</accession>
<evidence type="ECO:0000313" key="4">
    <source>
        <dbReference type="EMBL" id="RAJ10504.1"/>
    </source>
</evidence>
<keyword evidence="5" id="KW-1185">Reference proteome</keyword>